<evidence type="ECO:0000313" key="3">
    <source>
        <dbReference type="EMBL" id="MCL7027473.1"/>
    </source>
</evidence>
<feature type="domain" description="Helicase C-terminal" evidence="2">
    <location>
        <begin position="152"/>
        <end position="330"/>
    </location>
</feature>
<dbReference type="PANTHER" id="PTHR47958">
    <property type="entry name" value="ATP-DEPENDENT RNA HELICASE DBP3"/>
    <property type="match status" value="1"/>
</dbReference>
<dbReference type="Gene3D" id="3.40.50.300">
    <property type="entry name" value="P-loop containing nucleotide triphosphate hydrolases"/>
    <property type="match status" value="1"/>
</dbReference>
<keyword evidence="1" id="KW-0694">RNA-binding</keyword>
<dbReference type="Pfam" id="PF00271">
    <property type="entry name" value="Helicase_C"/>
    <property type="match status" value="1"/>
</dbReference>
<dbReference type="Proteomes" id="UP001177140">
    <property type="component" value="Unassembled WGS sequence"/>
</dbReference>
<accession>A0AA41S5C3</accession>
<evidence type="ECO:0000259" key="2">
    <source>
        <dbReference type="PROSITE" id="PS51194"/>
    </source>
</evidence>
<organism evidence="3 4">
    <name type="scientific">Papaver nudicaule</name>
    <name type="common">Iceland poppy</name>
    <dbReference type="NCBI Taxonomy" id="74823"/>
    <lineage>
        <taxon>Eukaryota</taxon>
        <taxon>Viridiplantae</taxon>
        <taxon>Streptophyta</taxon>
        <taxon>Embryophyta</taxon>
        <taxon>Tracheophyta</taxon>
        <taxon>Spermatophyta</taxon>
        <taxon>Magnoliopsida</taxon>
        <taxon>Ranunculales</taxon>
        <taxon>Papaveraceae</taxon>
        <taxon>Papaveroideae</taxon>
        <taxon>Papaver</taxon>
    </lineage>
</organism>
<gene>
    <name evidence="3" type="ORF">MKW94_010940</name>
</gene>
<protein>
    <recommendedName>
        <fullName evidence="2">Helicase C-terminal domain-containing protein</fullName>
    </recommendedName>
</protein>
<dbReference type="InterPro" id="IPR027417">
    <property type="entry name" value="P-loop_NTPase"/>
</dbReference>
<dbReference type="GO" id="GO:0003723">
    <property type="term" value="F:RNA binding"/>
    <property type="evidence" value="ECO:0007669"/>
    <property type="project" value="UniProtKB-KW"/>
</dbReference>
<dbReference type="InterPro" id="IPR001650">
    <property type="entry name" value="Helicase_C-like"/>
</dbReference>
<keyword evidence="4" id="KW-1185">Reference proteome</keyword>
<evidence type="ECO:0000256" key="1">
    <source>
        <dbReference type="ARBA" id="ARBA00022884"/>
    </source>
</evidence>
<evidence type="ECO:0000313" key="4">
    <source>
        <dbReference type="Proteomes" id="UP001177140"/>
    </source>
</evidence>
<dbReference type="EMBL" id="JAJJMA010068638">
    <property type="protein sequence ID" value="MCL7027473.1"/>
    <property type="molecule type" value="Genomic_DNA"/>
</dbReference>
<proteinExistence type="predicted"/>
<dbReference type="SUPFAM" id="SSF52540">
    <property type="entry name" value="P-loop containing nucleoside triphosphate hydrolases"/>
    <property type="match status" value="1"/>
</dbReference>
<dbReference type="AlphaFoldDB" id="A0AA41S5C3"/>
<comment type="caution">
    <text evidence="3">The sequence shown here is derived from an EMBL/GenBank/DDBJ whole genome shotgun (WGS) entry which is preliminary data.</text>
</comment>
<dbReference type="CDD" id="cd18787">
    <property type="entry name" value="SF2_C_DEAD"/>
    <property type="match status" value="1"/>
</dbReference>
<dbReference type="PROSITE" id="PS51194">
    <property type="entry name" value="HELICASE_CTER"/>
    <property type="match status" value="1"/>
</dbReference>
<sequence length="352" mass="40147">MWLFVKQRLSGSGREVIPQAQSGTGKTSMIALTVSQIVETSNSRPLSTPPPFKITTSQQNHQKLLEGAAPIPIPLPYNQTTEITIYQMVQQQLNPPLEPPAPTQFNELPPEPPLFTKIITVLVFLVDAVSLLKPHFSFPLVSFHEYLDIVSGAKQFIVAVEKEEWKFDTLCDLYDILTITQAVIFCNTKRKLVDWLTEKMCSYNITVSSMHGDMPQKERSTIMEEFRSGDTLVLITTDVWACAIEFNRQVHHVHHSGVGINFVRSDDIRHLFLHSERRGLSDLSDSPDDLIVTSTSSSHTVKEGCKWLITQQQHIATTIPLKSIWIKNIPPKVQVFPWFLYGREQLQEWRTW</sequence>
<dbReference type="SMART" id="SM00490">
    <property type="entry name" value="HELICc"/>
    <property type="match status" value="1"/>
</dbReference>
<reference evidence="3" key="1">
    <citation type="submission" date="2022-03" db="EMBL/GenBank/DDBJ databases">
        <title>A functionally conserved STORR gene fusion in Papaver species that diverged 16.8 million years ago.</title>
        <authorList>
            <person name="Catania T."/>
        </authorList>
    </citation>
    <scope>NUCLEOTIDE SEQUENCE</scope>
    <source>
        <strain evidence="3">S-191538</strain>
    </source>
</reference>
<name>A0AA41S5C3_PAPNU</name>